<keyword evidence="2" id="KW-1185">Reference proteome</keyword>
<gene>
    <name evidence="1" type="ORF">TIFTF001_048059</name>
</gene>
<dbReference type="EMBL" id="BTGU01005838">
    <property type="protein sequence ID" value="GMN31011.1"/>
    <property type="molecule type" value="Genomic_DNA"/>
</dbReference>
<organism evidence="1 2">
    <name type="scientific">Ficus carica</name>
    <name type="common">Common fig</name>
    <dbReference type="NCBI Taxonomy" id="3494"/>
    <lineage>
        <taxon>Eukaryota</taxon>
        <taxon>Viridiplantae</taxon>
        <taxon>Streptophyta</taxon>
        <taxon>Embryophyta</taxon>
        <taxon>Tracheophyta</taxon>
        <taxon>Spermatophyta</taxon>
        <taxon>Magnoliopsida</taxon>
        <taxon>eudicotyledons</taxon>
        <taxon>Gunneridae</taxon>
        <taxon>Pentapetalae</taxon>
        <taxon>rosids</taxon>
        <taxon>fabids</taxon>
        <taxon>Rosales</taxon>
        <taxon>Moraceae</taxon>
        <taxon>Ficeae</taxon>
        <taxon>Ficus</taxon>
    </lineage>
</organism>
<proteinExistence type="predicted"/>
<feature type="non-terminal residue" evidence="1">
    <location>
        <position position="1"/>
    </location>
</feature>
<dbReference type="AlphaFoldDB" id="A0AA87ZXU4"/>
<reference evidence="1" key="1">
    <citation type="submission" date="2023-07" db="EMBL/GenBank/DDBJ databases">
        <title>draft genome sequence of fig (Ficus carica).</title>
        <authorList>
            <person name="Takahashi T."/>
            <person name="Nishimura K."/>
        </authorList>
    </citation>
    <scope>NUCLEOTIDE SEQUENCE</scope>
</reference>
<evidence type="ECO:0000313" key="2">
    <source>
        <dbReference type="Proteomes" id="UP001187192"/>
    </source>
</evidence>
<name>A0AA87ZXU4_FICCA</name>
<protein>
    <submittedName>
        <fullName evidence="1">Uncharacterized protein</fullName>
    </submittedName>
</protein>
<dbReference type="Proteomes" id="UP001187192">
    <property type="component" value="Unassembled WGS sequence"/>
</dbReference>
<sequence>RVRVLSFGDRGKTLISSSPERFSIVLDYRCCRCILGDRRPLKPRALYRRGRICFKESVIHVPRRSTLLFGFLRVEVEF</sequence>
<evidence type="ECO:0000313" key="1">
    <source>
        <dbReference type="EMBL" id="GMN31011.1"/>
    </source>
</evidence>
<comment type="caution">
    <text evidence="1">The sequence shown here is derived from an EMBL/GenBank/DDBJ whole genome shotgun (WGS) entry which is preliminary data.</text>
</comment>
<accession>A0AA87ZXU4</accession>